<dbReference type="AlphaFoldDB" id="A0A2R6R1J0"/>
<name>A0A2R6R1J0_ACTCC</name>
<dbReference type="Gramene" id="PSS19113">
    <property type="protein sequence ID" value="PSS19113"/>
    <property type="gene ID" value="CEY00_Acc11131"/>
</dbReference>
<evidence type="ECO:0000313" key="2">
    <source>
        <dbReference type="Proteomes" id="UP000241394"/>
    </source>
</evidence>
<dbReference type="PANTHER" id="PTHR48213:SF1">
    <property type="entry name" value="PROSTATIC SPERMINE-BINDING-LIKE PROTEIN"/>
    <property type="match status" value="1"/>
</dbReference>
<proteinExistence type="predicted"/>
<dbReference type="Proteomes" id="UP000241394">
    <property type="component" value="Chromosome LG10"/>
</dbReference>
<dbReference type="FunCoup" id="A0A2R6R1J0">
    <property type="interactions" value="5"/>
</dbReference>
<reference evidence="2" key="2">
    <citation type="journal article" date="2018" name="BMC Genomics">
        <title>A manually annotated Actinidia chinensis var. chinensis (kiwifruit) genome highlights the challenges associated with draft genomes and gene prediction in plants.</title>
        <authorList>
            <person name="Pilkington S.M."/>
            <person name="Crowhurst R."/>
            <person name="Hilario E."/>
            <person name="Nardozza S."/>
            <person name="Fraser L."/>
            <person name="Peng Y."/>
            <person name="Gunaseelan K."/>
            <person name="Simpson R."/>
            <person name="Tahir J."/>
            <person name="Deroles S.C."/>
            <person name="Templeton K."/>
            <person name="Luo Z."/>
            <person name="Davy M."/>
            <person name="Cheng C."/>
            <person name="McNeilage M."/>
            <person name="Scaglione D."/>
            <person name="Liu Y."/>
            <person name="Zhang Q."/>
            <person name="Datson P."/>
            <person name="De Silva N."/>
            <person name="Gardiner S.E."/>
            <person name="Bassett H."/>
            <person name="Chagne D."/>
            <person name="McCallum J."/>
            <person name="Dzierzon H."/>
            <person name="Deng C."/>
            <person name="Wang Y.Y."/>
            <person name="Barron L."/>
            <person name="Manako K."/>
            <person name="Bowen J."/>
            <person name="Foster T.M."/>
            <person name="Erridge Z.A."/>
            <person name="Tiffin H."/>
            <person name="Waite C.N."/>
            <person name="Davies K.M."/>
            <person name="Grierson E.P."/>
            <person name="Laing W.A."/>
            <person name="Kirk R."/>
            <person name="Chen X."/>
            <person name="Wood M."/>
            <person name="Montefiori M."/>
            <person name="Brummell D.A."/>
            <person name="Schwinn K.E."/>
            <person name="Catanach A."/>
            <person name="Fullerton C."/>
            <person name="Li D."/>
            <person name="Meiyalaghan S."/>
            <person name="Nieuwenhuizen N."/>
            <person name="Read N."/>
            <person name="Prakash R."/>
            <person name="Hunter D."/>
            <person name="Zhang H."/>
            <person name="McKenzie M."/>
            <person name="Knabel M."/>
            <person name="Harris A."/>
            <person name="Allan A.C."/>
            <person name="Gleave A."/>
            <person name="Chen A."/>
            <person name="Janssen B.J."/>
            <person name="Plunkett B."/>
            <person name="Ampomah-Dwamena C."/>
            <person name="Voogd C."/>
            <person name="Leif D."/>
            <person name="Lafferty D."/>
            <person name="Souleyre E.J.F."/>
            <person name="Varkonyi-Gasic E."/>
            <person name="Gambi F."/>
            <person name="Hanley J."/>
            <person name="Yao J.L."/>
            <person name="Cheung J."/>
            <person name="David K.M."/>
            <person name="Warren B."/>
            <person name="Marsh K."/>
            <person name="Snowden K.C."/>
            <person name="Lin-Wang K."/>
            <person name="Brian L."/>
            <person name="Martinez-Sanchez M."/>
            <person name="Wang M."/>
            <person name="Ileperuma N."/>
            <person name="Macnee N."/>
            <person name="Campin R."/>
            <person name="McAtee P."/>
            <person name="Drummond R.S.M."/>
            <person name="Espley R.V."/>
            <person name="Ireland H.S."/>
            <person name="Wu R."/>
            <person name="Atkinson R.G."/>
            <person name="Karunairetnam S."/>
            <person name="Bulley S."/>
            <person name="Chunkath S."/>
            <person name="Hanley Z."/>
            <person name="Storey R."/>
            <person name="Thrimawithana A.H."/>
            <person name="Thomson S."/>
            <person name="David C."/>
            <person name="Testolin R."/>
            <person name="Huang H."/>
            <person name="Hellens R.P."/>
            <person name="Schaffer R.J."/>
        </authorList>
    </citation>
    <scope>NUCLEOTIDE SEQUENCE [LARGE SCALE GENOMIC DNA]</scope>
    <source>
        <strain evidence="2">cv. Red5</strain>
    </source>
</reference>
<dbReference type="PANTHER" id="PTHR48213">
    <property type="entry name" value="VID27-LIKE PROTEIN"/>
    <property type="match status" value="1"/>
</dbReference>
<dbReference type="InParanoid" id="A0A2R6R1J0"/>
<dbReference type="EMBL" id="NKQK01000010">
    <property type="protein sequence ID" value="PSS19113.1"/>
    <property type="molecule type" value="Genomic_DNA"/>
</dbReference>
<protein>
    <submittedName>
        <fullName evidence="1">Max-binding protein like</fullName>
    </submittedName>
</protein>
<dbReference type="OMA" id="NWELINE"/>
<dbReference type="OrthoDB" id="10384784at2759"/>
<organism evidence="1 2">
    <name type="scientific">Actinidia chinensis var. chinensis</name>
    <name type="common">Chinese soft-hair kiwi</name>
    <dbReference type="NCBI Taxonomy" id="1590841"/>
    <lineage>
        <taxon>Eukaryota</taxon>
        <taxon>Viridiplantae</taxon>
        <taxon>Streptophyta</taxon>
        <taxon>Embryophyta</taxon>
        <taxon>Tracheophyta</taxon>
        <taxon>Spermatophyta</taxon>
        <taxon>Magnoliopsida</taxon>
        <taxon>eudicotyledons</taxon>
        <taxon>Gunneridae</taxon>
        <taxon>Pentapetalae</taxon>
        <taxon>asterids</taxon>
        <taxon>Ericales</taxon>
        <taxon>Actinidiaceae</taxon>
        <taxon>Actinidia</taxon>
    </lineage>
</organism>
<keyword evidence="2" id="KW-1185">Reference proteome</keyword>
<gene>
    <name evidence="1" type="ORF">CEY00_Acc11131</name>
</gene>
<reference evidence="1 2" key="1">
    <citation type="submission" date="2017-07" db="EMBL/GenBank/DDBJ databases">
        <title>An improved, manually edited Actinidia chinensis var. chinensis (kiwifruit) genome highlights the challenges associated with draft genomes and gene prediction in plants.</title>
        <authorList>
            <person name="Pilkington S."/>
            <person name="Crowhurst R."/>
            <person name="Hilario E."/>
            <person name="Nardozza S."/>
            <person name="Fraser L."/>
            <person name="Peng Y."/>
            <person name="Gunaseelan K."/>
            <person name="Simpson R."/>
            <person name="Tahir J."/>
            <person name="Deroles S."/>
            <person name="Templeton K."/>
            <person name="Luo Z."/>
            <person name="Davy M."/>
            <person name="Cheng C."/>
            <person name="Mcneilage M."/>
            <person name="Scaglione D."/>
            <person name="Liu Y."/>
            <person name="Zhang Q."/>
            <person name="Datson P."/>
            <person name="De Silva N."/>
            <person name="Gardiner S."/>
            <person name="Bassett H."/>
            <person name="Chagne D."/>
            <person name="Mccallum J."/>
            <person name="Dzierzon H."/>
            <person name="Deng C."/>
            <person name="Wang Y.-Y."/>
            <person name="Barron N."/>
            <person name="Manako K."/>
            <person name="Bowen J."/>
            <person name="Foster T."/>
            <person name="Erridge Z."/>
            <person name="Tiffin H."/>
            <person name="Waite C."/>
            <person name="Davies K."/>
            <person name="Grierson E."/>
            <person name="Laing W."/>
            <person name="Kirk R."/>
            <person name="Chen X."/>
            <person name="Wood M."/>
            <person name="Montefiori M."/>
            <person name="Brummell D."/>
            <person name="Schwinn K."/>
            <person name="Catanach A."/>
            <person name="Fullerton C."/>
            <person name="Li D."/>
            <person name="Meiyalaghan S."/>
            <person name="Nieuwenhuizen N."/>
            <person name="Read N."/>
            <person name="Prakash R."/>
            <person name="Hunter D."/>
            <person name="Zhang H."/>
            <person name="Mckenzie M."/>
            <person name="Knabel M."/>
            <person name="Harris A."/>
            <person name="Allan A."/>
            <person name="Chen A."/>
            <person name="Janssen B."/>
            <person name="Plunkett B."/>
            <person name="Dwamena C."/>
            <person name="Voogd C."/>
            <person name="Leif D."/>
            <person name="Lafferty D."/>
            <person name="Souleyre E."/>
            <person name="Varkonyi-Gasic E."/>
            <person name="Gambi F."/>
            <person name="Hanley J."/>
            <person name="Yao J.-L."/>
            <person name="Cheung J."/>
            <person name="David K."/>
            <person name="Warren B."/>
            <person name="Marsh K."/>
            <person name="Snowden K."/>
            <person name="Lin-Wang K."/>
            <person name="Brian L."/>
            <person name="Martinez-Sanchez M."/>
            <person name="Wang M."/>
            <person name="Ileperuma N."/>
            <person name="Macnee N."/>
            <person name="Campin R."/>
            <person name="Mcatee P."/>
            <person name="Drummond R."/>
            <person name="Espley R."/>
            <person name="Ireland H."/>
            <person name="Wu R."/>
            <person name="Atkinson R."/>
            <person name="Karunairetnam S."/>
            <person name="Bulley S."/>
            <person name="Chunkath S."/>
            <person name="Hanley Z."/>
            <person name="Storey R."/>
            <person name="Thrimawithana A."/>
            <person name="Thomson S."/>
            <person name="David C."/>
            <person name="Testolin R."/>
        </authorList>
    </citation>
    <scope>NUCLEOTIDE SEQUENCE [LARGE SCALE GENOMIC DNA]</scope>
    <source>
        <strain evidence="2">cv. Red5</strain>
        <tissue evidence="1">Young leaf</tissue>
    </source>
</reference>
<evidence type="ECO:0000313" key="1">
    <source>
        <dbReference type="EMBL" id="PSS19113.1"/>
    </source>
</evidence>
<comment type="caution">
    <text evidence="1">The sequence shown here is derived from an EMBL/GenBank/DDBJ whole genome shotgun (WGS) entry which is preliminary data.</text>
</comment>
<accession>A0A2R6R1J0</accession>
<sequence>MEKILGRVRNTKGATTGDGWIDDVVFEADGDGDLSSWEIIDQSDDEDFSFDDDDGDLYLLESLSSDLSDRSSPHDLIDKITNHDIDVRDVEDVSIDENCGYGDYNVDYDVENGFDADADDEEEEEEEDYEYDVDDELVPRNVSDRFGGQRLRKLGKRAFPKMNSPRKLPCYYYNRPGGVHVKRGL</sequence>